<evidence type="ECO:0000256" key="4">
    <source>
        <dbReference type="ARBA" id="ARBA00022917"/>
    </source>
</evidence>
<dbReference type="InterPro" id="IPR014746">
    <property type="entry name" value="Gln_synth/guanido_kin_cat_dom"/>
</dbReference>
<keyword evidence="4" id="KW-0648">Protein biosynthesis</keyword>
<keyword evidence="7" id="KW-1185">Reference proteome</keyword>
<dbReference type="SUPFAM" id="SSF55931">
    <property type="entry name" value="Glutamine synthetase/guanido kinase"/>
    <property type="match status" value="1"/>
</dbReference>
<dbReference type="GO" id="GO:0005524">
    <property type="term" value="F:ATP binding"/>
    <property type="evidence" value="ECO:0007669"/>
    <property type="project" value="UniProtKB-KW"/>
</dbReference>
<feature type="domain" description="Aspartyl/Glutamyl-tRNA(Gln) amidotransferase subunit B/E catalytic" evidence="5">
    <location>
        <begin position="5"/>
        <end position="58"/>
    </location>
</feature>
<dbReference type="AlphaFoldDB" id="A0A3S3UG69"/>
<evidence type="ECO:0000313" key="6">
    <source>
        <dbReference type="EMBL" id="RWX49461.1"/>
    </source>
</evidence>
<accession>A0A3S3UG69</accession>
<dbReference type="Pfam" id="PF02934">
    <property type="entry name" value="GatB_N"/>
    <property type="match status" value="1"/>
</dbReference>
<dbReference type="GO" id="GO:0050567">
    <property type="term" value="F:glutaminyl-tRNA synthase (glutamine-hydrolyzing) activity"/>
    <property type="evidence" value="ECO:0007669"/>
    <property type="project" value="UniProtKB-EC"/>
</dbReference>
<dbReference type="EMBL" id="MTKP01000048">
    <property type="protein sequence ID" value="RWX49461.1"/>
    <property type="molecule type" value="Genomic_DNA"/>
</dbReference>
<keyword evidence="2" id="KW-0547">Nucleotide-binding</keyword>
<evidence type="ECO:0000256" key="3">
    <source>
        <dbReference type="ARBA" id="ARBA00022840"/>
    </source>
</evidence>
<evidence type="ECO:0000313" key="7">
    <source>
        <dbReference type="Proteomes" id="UP000288086"/>
    </source>
</evidence>
<comment type="caution">
    <text evidence="6">The sequence shown here is derived from an EMBL/GenBank/DDBJ whole genome shotgun (WGS) entry which is preliminary data.</text>
</comment>
<keyword evidence="1 6" id="KW-0436">Ligase</keyword>
<keyword evidence="3" id="KW-0067">ATP-binding</keyword>
<sequence length="69" mass="7383">MEFETVIGLEIHAQMKTKSKIFCGCSTTFGAPPNTHTCPVCLGMPGSLPVLNRQVVERHQAGLGHGFGN</sequence>
<evidence type="ECO:0000256" key="1">
    <source>
        <dbReference type="ARBA" id="ARBA00022598"/>
    </source>
</evidence>
<dbReference type="EC" id="6.3.5.7" evidence="6"/>
<evidence type="ECO:0000259" key="5">
    <source>
        <dbReference type="Pfam" id="PF02934"/>
    </source>
</evidence>
<dbReference type="Proteomes" id="UP000288086">
    <property type="component" value="Unassembled WGS sequence"/>
</dbReference>
<dbReference type="GO" id="GO:0006412">
    <property type="term" value="P:translation"/>
    <property type="evidence" value="ECO:0007669"/>
    <property type="project" value="UniProtKB-KW"/>
</dbReference>
<dbReference type="PANTHER" id="PTHR11659">
    <property type="entry name" value="GLUTAMYL-TRNA GLN AMIDOTRANSFERASE SUBUNIT B MITOCHONDRIAL AND PROKARYOTIC PET112-RELATED"/>
    <property type="match status" value="1"/>
</dbReference>
<protein>
    <submittedName>
        <fullName evidence="6">GatB/GatE catalytic domain-containing protein</fullName>
        <ecNumber evidence="6">6.3.5.6</ecNumber>
        <ecNumber evidence="6">6.3.5.7</ecNumber>
    </submittedName>
</protein>
<dbReference type="InterPro" id="IPR017959">
    <property type="entry name" value="Asn/Gln-tRNA_amidoTrfase_suB/E"/>
</dbReference>
<organism evidence="6 7">
    <name type="scientific">Candidatus Electrothrix communis</name>
    <dbReference type="NCBI Taxonomy" id="1859133"/>
    <lineage>
        <taxon>Bacteria</taxon>
        <taxon>Pseudomonadati</taxon>
        <taxon>Thermodesulfobacteriota</taxon>
        <taxon>Desulfobulbia</taxon>
        <taxon>Desulfobulbales</taxon>
        <taxon>Desulfobulbaceae</taxon>
        <taxon>Candidatus Electrothrix</taxon>
    </lineage>
</organism>
<dbReference type="GO" id="GO:0050566">
    <property type="term" value="F:asparaginyl-tRNA synthase (glutamine-hydrolyzing) activity"/>
    <property type="evidence" value="ECO:0007669"/>
    <property type="project" value="UniProtKB-EC"/>
</dbReference>
<dbReference type="PANTHER" id="PTHR11659:SF0">
    <property type="entry name" value="GLUTAMYL-TRNA(GLN) AMIDOTRANSFERASE SUBUNIT B, MITOCHONDRIAL"/>
    <property type="match status" value="1"/>
</dbReference>
<reference evidence="6 7" key="1">
    <citation type="submission" date="2017-01" db="EMBL/GenBank/DDBJ databases">
        <title>The cable genome- insights into the physiology and evolution of filamentous bacteria capable of sulfide oxidation via long distance electron transfer.</title>
        <authorList>
            <person name="Schreiber L."/>
            <person name="Bjerg J.T."/>
            <person name="Boggild A."/>
            <person name="Van De Vossenberg J."/>
            <person name="Meysman F."/>
            <person name="Nielsen L.P."/>
            <person name="Schramm A."/>
            <person name="Kjeldsen K.U."/>
        </authorList>
    </citation>
    <scope>NUCLEOTIDE SEQUENCE [LARGE SCALE GENOMIC DNA]</scope>
    <source>
        <strain evidence="6">A1</strain>
    </source>
</reference>
<dbReference type="EC" id="6.3.5.6" evidence="6"/>
<evidence type="ECO:0000256" key="2">
    <source>
        <dbReference type="ARBA" id="ARBA00022741"/>
    </source>
</evidence>
<proteinExistence type="predicted"/>
<dbReference type="GO" id="GO:0070681">
    <property type="term" value="P:glutaminyl-tRNAGln biosynthesis via transamidation"/>
    <property type="evidence" value="ECO:0007669"/>
    <property type="project" value="TreeGrafter"/>
</dbReference>
<name>A0A3S3UG69_9BACT</name>
<dbReference type="InterPro" id="IPR006075">
    <property type="entry name" value="Asn/Gln-tRNA_Trfase_suB/E_cat"/>
</dbReference>
<gene>
    <name evidence="6" type="ORF">VT98_10484</name>
</gene>